<dbReference type="Proteomes" id="UP000325273">
    <property type="component" value="Unassembled WGS sequence"/>
</dbReference>
<evidence type="ECO:0000313" key="9">
    <source>
        <dbReference type="Proteomes" id="UP000325273"/>
    </source>
</evidence>
<dbReference type="HAMAP" id="MF_00090">
    <property type="entry name" value="PIMT"/>
    <property type="match status" value="1"/>
</dbReference>
<organism evidence="8 9">
    <name type="scientific">Paraburkholderia panacisoli</name>
    <dbReference type="NCBI Taxonomy" id="2603818"/>
    <lineage>
        <taxon>Bacteria</taxon>
        <taxon>Pseudomonadati</taxon>
        <taxon>Pseudomonadota</taxon>
        <taxon>Betaproteobacteria</taxon>
        <taxon>Burkholderiales</taxon>
        <taxon>Burkholderiaceae</taxon>
        <taxon>Paraburkholderia</taxon>
    </lineage>
</organism>
<dbReference type="EC" id="2.1.1.77" evidence="7"/>
<evidence type="ECO:0000256" key="2">
    <source>
        <dbReference type="ARBA" id="ARBA00005369"/>
    </source>
</evidence>
<dbReference type="PANTHER" id="PTHR11579">
    <property type="entry name" value="PROTEIN-L-ISOASPARTATE O-METHYLTRANSFERASE"/>
    <property type="match status" value="1"/>
</dbReference>
<dbReference type="FunFam" id="3.40.50.150:FF:000010">
    <property type="entry name" value="Protein-L-isoaspartate O-methyltransferase"/>
    <property type="match status" value="1"/>
</dbReference>
<comment type="catalytic activity">
    <reaction evidence="7">
        <text>[protein]-L-isoaspartate + S-adenosyl-L-methionine = [protein]-L-isoaspartate alpha-methyl ester + S-adenosyl-L-homocysteine</text>
        <dbReference type="Rhea" id="RHEA:12705"/>
        <dbReference type="Rhea" id="RHEA-COMP:12143"/>
        <dbReference type="Rhea" id="RHEA-COMP:12144"/>
        <dbReference type="ChEBI" id="CHEBI:57856"/>
        <dbReference type="ChEBI" id="CHEBI:59789"/>
        <dbReference type="ChEBI" id="CHEBI:90596"/>
        <dbReference type="ChEBI" id="CHEBI:90598"/>
        <dbReference type="EC" id="2.1.1.77"/>
    </reaction>
</comment>
<dbReference type="InterPro" id="IPR029063">
    <property type="entry name" value="SAM-dependent_MTases_sf"/>
</dbReference>
<keyword evidence="6 7" id="KW-0949">S-adenosyl-L-methionine</keyword>
<dbReference type="Pfam" id="PF01135">
    <property type="entry name" value="PCMT"/>
    <property type="match status" value="1"/>
</dbReference>
<dbReference type="CDD" id="cd02440">
    <property type="entry name" value="AdoMet_MTases"/>
    <property type="match status" value="1"/>
</dbReference>
<evidence type="ECO:0000256" key="5">
    <source>
        <dbReference type="ARBA" id="ARBA00022679"/>
    </source>
</evidence>
<keyword evidence="4 7" id="KW-0489">Methyltransferase</keyword>
<dbReference type="NCBIfam" id="TIGR00080">
    <property type="entry name" value="pimt"/>
    <property type="match status" value="1"/>
</dbReference>
<evidence type="ECO:0000256" key="6">
    <source>
        <dbReference type="ARBA" id="ARBA00022691"/>
    </source>
</evidence>
<dbReference type="GO" id="GO:0004719">
    <property type="term" value="F:protein-L-isoaspartate (D-aspartate) O-methyltransferase activity"/>
    <property type="evidence" value="ECO:0007669"/>
    <property type="project" value="UniProtKB-UniRule"/>
</dbReference>
<dbReference type="RefSeq" id="WP_149674846.1">
    <property type="nucleotide sequence ID" value="NZ_VTUZ01000039.1"/>
</dbReference>
<dbReference type="Gene3D" id="3.40.50.150">
    <property type="entry name" value="Vaccinia Virus protein VP39"/>
    <property type="match status" value="1"/>
</dbReference>
<dbReference type="AlphaFoldDB" id="A0A5B0GGC5"/>
<gene>
    <name evidence="7" type="primary">pcm</name>
    <name evidence="8" type="ORF">FVF58_38140</name>
</gene>
<dbReference type="SUPFAM" id="SSF53335">
    <property type="entry name" value="S-adenosyl-L-methionine-dependent methyltransferases"/>
    <property type="match status" value="1"/>
</dbReference>
<dbReference type="NCBIfam" id="NF001453">
    <property type="entry name" value="PRK00312.1"/>
    <property type="match status" value="1"/>
</dbReference>
<name>A0A5B0GGC5_9BURK</name>
<evidence type="ECO:0000256" key="3">
    <source>
        <dbReference type="ARBA" id="ARBA00022490"/>
    </source>
</evidence>
<dbReference type="EMBL" id="VTUZ01000039">
    <property type="protein sequence ID" value="KAA1002413.1"/>
    <property type="molecule type" value="Genomic_DNA"/>
</dbReference>
<reference evidence="8 9" key="1">
    <citation type="submission" date="2019-08" db="EMBL/GenBank/DDBJ databases">
        <title>Paraburkholderia sp. DCY113.</title>
        <authorList>
            <person name="Kang J."/>
        </authorList>
    </citation>
    <scope>NUCLEOTIDE SEQUENCE [LARGE SCALE GENOMIC DNA]</scope>
    <source>
        <strain evidence="8 9">DCY113</strain>
    </source>
</reference>
<dbReference type="GO" id="GO:0030091">
    <property type="term" value="P:protein repair"/>
    <property type="evidence" value="ECO:0007669"/>
    <property type="project" value="UniProtKB-UniRule"/>
</dbReference>
<comment type="caution">
    <text evidence="8">The sequence shown here is derived from an EMBL/GenBank/DDBJ whole genome shotgun (WGS) entry which is preliminary data.</text>
</comment>
<evidence type="ECO:0000256" key="4">
    <source>
        <dbReference type="ARBA" id="ARBA00022603"/>
    </source>
</evidence>
<feature type="active site" evidence="7">
    <location>
        <position position="62"/>
    </location>
</feature>
<keyword evidence="5 7" id="KW-0808">Transferase</keyword>
<comment type="function">
    <text evidence="7">Catalyzes the methyl esterification of L-isoaspartyl residues in peptides and proteins that result from spontaneous decomposition of normal L-aspartyl and L-asparaginyl residues. It plays a role in the repair and/or degradation of damaged proteins.</text>
</comment>
<dbReference type="InterPro" id="IPR000682">
    <property type="entry name" value="PCMT"/>
</dbReference>
<protein>
    <recommendedName>
        <fullName evidence="7">Protein-L-isoaspartate O-methyltransferase</fullName>
        <ecNumber evidence="7">2.1.1.77</ecNumber>
    </recommendedName>
    <alternativeName>
        <fullName evidence="7">L-isoaspartyl protein carboxyl methyltransferase</fullName>
    </alternativeName>
    <alternativeName>
        <fullName evidence="7">Protein L-isoaspartyl methyltransferase</fullName>
    </alternativeName>
    <alternativeName>
        <fullName evidence="7">Protein-beta-aspartate methyltransferase</fullName>
        <shortName evidence="7">PIMT</shortName>
    </alternativeName>
</protein>
<comment type="subcellular location">
    <subcellularLocation>
        <location evidence="1 7">Cytoplasm</location>
    </subcellularLocation>
</comment>
<keyword evidence="9" id="KW-1185">Reference proteome</keyword>
<proteinExistence type="inferred from homology"/>
<dbReference type="GO" id="GO:0005737">
    <property type="term" value="C:cytoplasm"/>
    <property type="evidence" value="ECO:0007669"/>
    <property type="project" value="UniProtKB-SubCell"/>
</dbReference>
<comment type="similarity">
    <text evidence="2 7">Belongs to the methyltransferase superfamily. L-isoaspartyl/D-aspartyl protein methyltransferase family.</text>
</comment>
<evidence type="ECO:0000256" key="1">
    <source>
        <dbReference type="ARBA" id="ARBA00004496"/>
    </source>
</evidence>
<sequence length="245" mass="26386">MTDFKEAREWMVEWQIERRGIGNPRVLAAMRRVPREEFVAADLRQYAYEDTPLPIGNEQTISQPAMVASMIDAAELSPGDRVLDVGTGSGYAAAVAAAIAAHVHSIERHAGLVDTAREILARLGIANVTVHLGDGTLGLAEYAPFDAIIAAAGGPRVPDAWCKQLALGGRIVMPVGRDQHYQRLIKVVRRTEADFDRSWLGDVRFVPLVGEDGWPEQDGEPRNAGSGICHGRLGAIARAACIGCG</sequence>
<accession>A0A5B0GGC5</accession>
<keyword evidence="3 7" id="KW-0963">Cytoplasm</keyword>
<dbReference type="PROSITE" id="PS01279">
    <property type="entry name" value="PCMT"/>
    <property type="match status" value="1"/>
</dbReference>
<dbReference type="GO" id="GO:0032259">
    <property type="term" value="P:methylation"/>
    <property type="evidence" value="ECO:0007669"/>
    <property type="project" value="UniProtKB-KW"/>
</dbReference>
<evidence type="ECO:0000313" key="8">
    <source>
        <dbReference type="EMBL" id="KAA1002413.1"/>
    </source>
</evidence>
<evidence type="ECO:0000256" key="7">
    <source>
        <dbReference type="HAMAP-Rule" id="MF_00090"/>
    </source>
</evidence>
<dbReference type="PANTHER" id="PTHR11579:SF0">
    <property type="entry name" value="PROTEIN-L-ISOASPARTATE(D-ASPARTATE) O-METHYLTRANSFERASE"/>
    <property type="match status" value="1"/>
</dbReference>